<protein>
    <submittedName>
        <fullName evidence="2">Os03g0643433 protein</fullName>
    </submittedName>
</protein>
<dbReference type="Gramene" id="Os03t0643433-00">
    <property type="protein sequence ID" value="Os03t0643433-00"/>
    <property type="gene ID" value="Os03g0643433"/>
</dbReference>
<reference evidence="2 3" key="2">
    <citation type="journal article" date="2013" name="Plant Cell Physiol.">
        <title>Rice Annotation Project Database (RAP-DB): an integrative and interactive database for rice genomics.</title>
        <authorList>
            <person name="Sakai H."/>
            <person name="Lee S.S."/>
            <person name="Tanaka T."/>
            <person name="Numa H."/>
            <person name="Kim J."/>
            <person name="Kawahara Y."/>
            <person name="Wakimoto H."/>
            <person name="Yang C.C."/>
            <person name="Iwamoto M."/>
            <person name="Abe T."/>
            <person name="Yamada Y."/>
            <person name="Muto A."/>
            <person name="Inokuchi H."/>
            <person name="Ikemura T."/>
            <person name="Matsumoto T."/>
            <person name="Sasaki T."/>
            <person name="Itoh T."/>
        </authorList>
    </citation>
    <scope>NUCLEOTIDE SEQUENCE [LARGE SCALE GENOMIC DNA]</scope>
    <source>
        <strain evidence="3">cv. Nipponbare</strain>
    </source>
</reference>
<evidence type="ECO:0000313" key="3">
    <source>
        <dbReference type="Proteomes" id="UP000059680"/>
    </source>
</evidence>
<dbReference type="InterPro" id="IPR043502">
    <property type="entry name" value="DNA/RNA_pol_sf"/>
</dbReference>
<dbReference type="AlphaFoldDB" id="A0A0P0W1C4"/>
<feature type="domain" description="Reverse transcriptase" evidence="1">
    <location>
        <begin position="6"/>
        <end position="284"/>
    </location>
</feature>
<dbReference type="InParanoid" id="A0A0P0W1C4"/>
<proteinExistence type="predicted"/>
<name>A0A0P0W1C4_ORYSJ</name>
<dbReference type="FunCoup" id="A0A0P0W1C4">
    <property type="interactions" value="2"/>
</dbReference>
<organism evidence="2 3">
    <name type="scientific">Oryza sativa subsp. japonica</name>
    <name type="common">Rice</name>
    <dbReference type="NCBI Taxonomy" id="39947"/>
    <lineage>
        <taxon>Eukaryota</taxon>
        <taxon>Viridiplantae</taxon>
        <taxon>Streptophyta</taxon>
        <taxon>Embryophyta</taxon>
        <taxon>Tracheophyta</taxon>
        <taxon>Spermatophyta</taxon>
        <taxon>Magnoliopsida</taxon>
        <taxon>Liliopsida</taxon>
        <taxon>Poales</taxon>
        <taxon>Poaceae</taxon>
        <taxon>BOP clade</taxon>
        <taxon>Oryzoideae</taxon>
        <taxon>Oryzeae</taxon>
        <taxon>Oryzinae</taxon>
        <taxon>Oryza</taxon>
        <taxon>Oryza sativa</taxon>
    </lineage>
</organism>
<dbReference type="InterPro" id="IPR000477">
    <property type="entry name" value="RT_dom"/>
</dbReference>
<dbReference type="Pfam" id="PF00078">
    <property type="entry name" value="RVT_1"/>
    <property type="match status" value="1"/>
</dbReference>
<sequence>MAMFHDFHDMKLPLHSLNFGIITLLPKQEEARKIQQYRPICLLNVSFKIFTKVIANRVALVAQKVIRPSQTAFLPGRNIMEGVVILHETIHEIHRKRRDGVILKLDFEKAYDKVDWRFLQQTLKMKGFSPKWCEWIDMIVRGGSVAVKVNEDMENFFQTKEGLRQGDPLSPILFNLVADMLALLMHRANEQKKIRGLVPYLVDDGLSILQYADDTILFMEHDLEEARNLKLVLSTFEKLSGLKINFHKSELFCFGKANEVMMDYVKNFGCDMGKYPFKYLGIPMHHKRISNKDWQAIEDRFQKKLSSWKGKHLSVGGRLVLINSVLSSLAMFMLSFFEIPKGILKKLDYYRSRFFWQCDENKKKYRLAKWSVLCSPKECGGLGIQNLETQNRCLLSKWLFQLINEEGVWQTLLRRKYLSNKTITQVERSPGDSHFWGGLMEVKRDFLSFRSWVVHDGTQVRFWEDCWCGDTSFDKVFPTLYSLVRRRNVSVAGVLSTLPLNVSFRRALIGDNRRYWYQLVAKVCSFNLSEQSDSFKWRLKGDGTFSVNSMYKAIMYQDIIPRKSLIWKLRIPLKIKIFLWYMQKGVMLTKDNMAKRKWKGSTKCCFCSSNENIHHLFLECRIVRYIWSNIQRNTLGEAMGLVA</sequence>
<dbReference type="STRING" id="39947.A0A0P0W1C4"/>
<dbReference type="Pfam" id="PF13966">
    <property type="entry name" value="zf-RVT"/>
    <property type="match status" value="1"/>
</dbReference>
<evidence type="ECO:0000259" key="1">
    <source>
        <dbReference type="PROSITE" id="PS50878"/>
    </source>
</evidence>
<dbReference type="PROSITE" id="PS50878">
    <property type="entry name" value="RT_POL"/>
    <property type="match status" value="1"/>
</dbReference>
<dbReference type="eggNOG" id="KOG1075">
    <property type="taxonomic scope" value="Eukaryota"/>
</dbReference>
<dbReference type="EMBL" id="AP014959">
    <property type="protein sequence ID" value="BAS85450.1"/>
    <property type="molecule type" value="Genomic_DNA"/>
</dbReference>
<reference evidence="3" key="1">
    <citation type="journal article" date="2005" name="Nature">
        <title>The map-based sequence of the rice genome.</title>
        <authorList>
            <consortium name="International rice genome sequencing project (IRGSP)"/>
            <person name="Matsumoto T."/>
            <person name="Wu J."/>
            <person name="Kanamori H."/>
            <person name="Katayose Y."/>
            <person name="Fujisawa M."/>
            <person name="Namiki N."/>
            <person name="Mizuno H."/>
            <person name="Yamamoto K."/>
            <person name="Antonio B.A."/>
            <person name="Baba T."/>
            <person name="Sakata K."/>
            <person name="Nagamura Y."/>
            <person name="Aoki H."/>
            <person name="Arikawa K."/>
            <person name="Arita K."/>
            <person name="Bito T."/>
            <person name="Chiden Y."/>
            <person name="Fujitsuka N."/>
            <person name="Fukunaka R."/>
            <person name="Hamada M."/>
            <person name="Harada C."/>
            <person name="Hayashi A."/>
            <person name="Hijishita S."/>
            <person name="Honda M."/>
            <person name="Hosokawa S."/>
            <person name="Ichikawa Y."/>
            <person name="Idonuma A."/>
            <person name="Iijima M."/>
            <person name="Ikeda M."/>
            <person name="Ikeno M."/>
            <person name="Ito K."/>
            <person name="Ito S."/>
            <person name="Ito T."/>
            <person name="Ito Y."/>
            <person name="Ito Y."/>
            <person name="Iwabuchi A."/>
            <person name="Kamiya K."/>
            <person name="Karasawa W."/>
            <person name="Kurita K."/>
            <person name="Katagiri S."/>
            <person name="Kikuta A."/>
            <person name="Kobayashi H."/>
            <person name="Kobayashi N."/>
            <person name="Machita K."/>
            <person name="Maehara T."/>
            <person name="Masukawa M."/>
            <person name="Mizubayashi T."/>
            <person name="Mukai Y."/>
            <person name="Nagasaki H."/>
            <person name="Nagata Y."/>
            <person name="Naito S."/>
            <person name="Nakashima M."/>
            <person name="Nakama Y."/>
            <person name="Nakamichi Y."/>
            <person name="Nakamura M."/>
            <person name="Meguro A."/>
            <person name="Negishi M."/>
            <person name="Ohta I."/>
            <person name="Ohta T."/>
            <person name="Okamoto M."/>
            <person name="Ono N."/>
            <person name="Saji S."/>
            <person name="Sakaguchi M."/>
            <person name="Sakai K."/>
            <person name="Shibata M."/>
            <person name="Shimokawa T."/>
            <person name="Song J."/>
            <person name="Takazaki Y."/>
            <person name="Terasawa K."/>
            <person name="Tsugane M."/>
            <person name="Tsuji K."/>
            <person name="Ueda S."/>
            <person name="Waki K."/>
            <person name="Yamagata H."/>
            <person name="Yamamoto M."/>
            <person name="Yamamoto S."/>
            <person name="Yamane H."/>
            <person name="Yoshiki S."/>
            <person name="Yoshihara R."/>
            <person name="Yukawa K."/>
            <person name="Zhong H."/>
            <person name="Yano M."/>
            <person name="Yuan Q."/>
            <person name="Ouyang S."/>
            <person name="Liu J."/>
            <person name="Jones K.M."/>
            <person name="Gansberger K."/>
            <person name="Moffat K."/>
            <person name="Hill J."/>
            <person name="Bera J."/>
            <person name="Fadrosh D."/>
            <person name="Jin S."/>
            <person name="Johri S."/>
            <person name="Kim M."/>
            <person name="Overton L."/>
            <person name="Reardon M."/>
            <person name="Tsitrin T."/>
            <person name="Vuong H."/>
            <person name="Weaver B."/>
            <person name="Ciecko A."/>
            <person name="Tallon L."/>
            <person name="Jackson J."/>
            <person name="Pai G."/>
            <person name="Aken S.V."/>
            <person name="Utterback T."/>
            <person name="Reidmuller S."/>
            <person name="Feldblyum T."/>
            <person name="Hsiao J."/>
            <person name="Zismann V."/>
            <person name="Iobst S."/>
            <person name="de Vazeille A.R."/>
            <person name="Buell C.R."/>
            <person name="Ying K."/>
            <person name="Li Y."/>
            <person name="Lu T."/>
            <person name="Huang Y."/>
            <person name="Zhao Q."/>
            <person name="Feng Q."/>
            <person name="Zhang L."/>
            <person name="Zhu J."/>
            <person name="Weng Q."/>
            <person name="Mu J."/>
            <person name="Lu Y."/>
            <person name="Fan D."/>
            <person name="Liu Y."/>
            <person name="Guan J."/>
            <person name="Zhang Y."/>
            <person name="Yu S."/>
            <person name="Liu X."/>
            <person name="Zhang Y."/>
            <person name="Hong G."/>
            <person name="Han B."/>
            <person name="Choisne N."/>
            <person name="Demange N."/>
            <person name="Orjeda G."/>
            <person name="Samain S."/>
            <person name="Cattolico L."/>
            <person name="Pelletier E."/>
            <person name="Couloux A."/>
            <person name="Segurens B."/>
            <person name="Wincker P."/>
            <person name="D'Hont A."/>
            <person name="Scarpelli C."/>
            <person name="Weissenbach J."/>
            <person name="Salanoubat M."/>
            <person name="Quetier F."/>
            <person name="Yu Y."/>
            <person name="Kim H.R."/>
            <person name="Rambo T."/>
            <person name="Currie J."/>
            <person name="Collura K."/>
            <person name="Luo M."/>
            <person name="Yang T."/>
            <person name="Ammiraju J.S.S."/>
            <person name="Engler F."/>
            <person name="Soderlund C."/>
            <person name="Wing R.A."/>
            <person name="Palmer L.E."/>
            <person name="de la Bastide M."/>
            <person name="Spiegel L."/>
            <person name="Nascimento L."/>
            <person name="Zutavern T."/>
            <person name="O'Shaughnessy A."/>
            <person name="Dike S."/>
            <person name="Dedhia N."/>
            <person name="Preston R."/>
            <person name="Balija V."/>
            <person name="McCombie W.R."/>
            <person name="Chow T."/>
            <person name="Chen H."/>
            <person name="Chung M."/>
            <person name="Chen C."/>
            <person name="Shaw J."/>
            <person name="Wu H."/>
            <person name="Hsiao K."/>
            <person name="Chao Y."/>
            <person name="Chu M."/>
            <person name="Cheng C."/>
            <person name="Hour A."/>
            <person name="Lee P."/>
            <person name="Lin S."/>
            <person name="Lin Y."/>
            <person name="Liou J."/>
            <person name="Liu S."/>
            <person name="Hsing Y."/>
            <person name="Raghuvanshi S."/>
            <person name="Mohanty A."/>
            <person name="Bharti A.K."/>
            <person name="Gaur A."/>
            <person name="Gupta V."/>
            <person name="Kumar D."/>
            <person name="Ravi V."/>
            <person name="Vij S."/>
            <person name="Kapur A."/>
            <person name="Khurana P."/>
            <person name="Khurana P."/>
            <person name="Khurana J.P."/>
            <person name="Tyagi A.K."/>
            <person name="Gaikwad K."/>
            <person name="Singh A."/>
            <person name="Dalal V."/>
            <person name="Srivastava S."/>
            <person name="Dixit A."/>
            <person name="Pal A.K."/>
            <person name="Ghazi I.A."/>
            <person name="Yadav M."/>
            <person name="Pandit A."/>
            <person name="Bhargava A."/>
            <person name="Sureshbabu K."/>
            <person name="Batra K."/>
            <person name="Sharma T.R."/>
            <person name="Mohapatra T."/>
            <person name="Singh N.K."/>
            <person name="Messing J."/>
            <person name="Nelson A.B."/>
            <person name="Fuks G."/>
            <person name="Kavchok S."/>
            <person name="Keizer G."/>
            <person name="Linton E."/>
            <person name="Llaca V."/>
            <person name="Song R."/>
            <person name="Tanyolac B."/>
            <person name="Young S."/>
            <person name="Ho-Il K."/>
            <person name="Hahn J.H."/>
            <person name="Sangsakoo G."/>
            <person name="Vanavichit A."/>
            <person name="de Mattos Luiz.A.T."/>
            <person name="Zimmer P.D."/>
            <person name="Malone G."/>
            <person name="Dellagostin O."/>
            <person name="de Oliveira A.C."/>
            <person name="Bevan M."/>
            <person name="Bancroft I."/>
            <person name="Minx P."/>
            <person name="Cordum H."/>
            <person name="Wilson R."/>
            <person name="Cheng Z."/>
            <person name="Jin W."/>
            <person name="Jiang J."/>
            <person name="Leong S.A."/>
            <person name="Iwama H."/>
            <person name="Gojobori T."/>
            <person name="Itoh T."/>
            <person name="Niimura Y."/>
            <person name="Fujii Y."/>
            <person name="Habara T."/>
            <person name="Sakai H."/>
            <person name="Sato Y."/>
            <person name="Wilson G."/>
            <person name="Kumar K."/>
            <person name="McCouch S."/>
            <person name="Juretic N."/>
            <person name="Hoen D."/>
            <person name="Wright S."/>
            <person name="Bruskiewich R."/>
            <person name="Bureau T."/>
            <person name="Miyao A."/>
            <person name="Hirochika H."/>
            <person name="Nishikawa T."/>
            <person name="Kadowaki K."/>
            <person name="Sugiura M."/>
            <person name="Burr B."/>
            <person name="Sasaki T."/>
        </authorList>
    </citation>
    <scope>NUCLEOTIDE SEQUENCE [LARGE SCALE GENOMIC DNA]</scope>
    <source>
        <strain evidence="3">cv. Nipponbare</strain>
    </source>
</reference>
<dbReference type="OMA" id="HRANEQK"/>
<accession>A0A0P0W1C4</accession>
<dbReference type="InterPro" id="IPR026960">
    <property type="entry name" value="RVT-Znf"/>
</dbReference>
<dbReference type="SUPFAM" id="SSF56672">
    <property type="entry name" value="DNA/RNA polymerases"/>
    <property type="match status" value="1"/>
</dbReference>
<dbReference type="PANTHER" id="PTHR33116:SF87">
    <property type="entry name" value="OS01G0158850 PROTEIN"/>
    <property type="match status" value="1"/>
</dbReference>
<evidence type="ECO:0000313" key="2">
    <source>
        <dbReference type="EMBL" id="BAS85450.1"/>
    </source>
</evidence>
<keyword evidence="3" id="KW-1185">Reference proteome</keyword>
<dbReference type="CDD" id="cd01650">
    <property type="entry name" value="RT_nLTR_like"/>
    <property type="match status" value="1"/>
</dbReference>
<reference evidence="2 3" key="3">
    <citation type="journal article" date="2013" name="Rice">
        <title>Improvement of the Oryza sativa Nipponbare reference genome using next generation sequence and optical map data.</title>
        <authorList>
            <person name="Kawahara Y."/>
            <person name="de la Bastide M."/>
            <person name="Hamilton J.P."/>
            <person name="Kanamori H."/>
            <person name="McCombie W.R."/>
            <person name="Ouyang S."/>
            <person name="Schwartz D.C."/>
            <person name="Tanaka T."/>
            <person name="Wu J."/>
            <person name="Zhou S."/>
            <person name="Childs K.L."/>
            <person name="Davidson R.M."/>
            <person name="Lin H."/>
            <person name="Quesada-Ocampo L."/>
            <person name="Vaillancourt B."/>
            <person name="Sakai H."/>
            <person name="Lee S.S."/>
            <person name="Kim J."/>
            <person name="Numa H."/>
            <person name="Itoh T."/>
            <person name="Buell C.R."/>
            <person name="Matsumoto T."/>
        </authorList>
    </citation>
    <scope>NUCLEOTIDE SEQUENCE [LARGE SCALE GENOMIC DNA]</scope>
    <source>
        <strain evidence="3">cv. Nipponbare</strain>
    </source>
</reference>
<gene>
    <name evidence="2" type="ordered locus">Os03g0643433</name>
    <name evidence="2" type="ORF">OSNPB_030643433</name>
</gene>
<dbReference type="PANTHER" id="PTHR33116">
    <property type="entry name" value="REVERSE TRANSCRIPTASE ZINC-BINDING DOMAIN-CONTAINING PROTEIN-RELATED-RELATED"/>
    <property type="match status" value="1"/>
</dbReference>
<dbReference type="Proteomes" id="UP000059680">
    <property type="component" value="Chromosome 3"/>
</dbReference>
<dbReference type="PaxDb" id="39947-A0A0P0W1C4"/>